<dbReference type="InterPro" id="IPR006225">
    <property type="entry name" value="PsdUridine_synth_RluC/D"/>
</dbReference>
<dbReference type="AlphaFoldDB" id="A0AAP5TFB1"/>
<feature type="active site" evidence="3">
    <location>
        <position position="133"/>
    </location>
</feature>
<feature type="domain" description="Pseudouridine synthase RsuA/RluA-like" evidence="5">
    <location>
        <begin position="85"/>
        <end position="236"/>
    </location>
</feature>
<dbReference type="Pfam" id="PF00849">
    <property type="entry name" value="PseudoU_synth_2"/>
    <property type="match status" value="1"/>
</dbReference>
<dbReference type="Proteomes" id="UP001275867">
    <property type="component" value="Unassembled WGS sequence"/>
</dbReference>
<evidence type="ECO:0000259" key="5">
    <source>
        <dbReference type="Pfam" id="PF00849"/>
    </source>
</evidence>
<dbReference type="GO" id="GO:0000455">
    <property type="term" value="P:enzyme-directed rRNA pseudouridine synthesis"/>
    <property type="evidence" value="ECO:0007669"/>
    <property type="project" value="TreeGrafter"/>
</dbReference>
<gene>
    <name evidence="6" type="ORF">GA842_09405</name>
</gene>
<dbReference type="PANTHER" id="PTHR21600">
    <property type="entry name" value="MITOCHONDRIAL RNA PSEUDOURIDINE SYNTHASE"/>
    <property type="match status" value="1"/>
</dbReference>
<evidence type="ECO:0000256" key="2">
    <source>
        <dbReference type="ARBA" id="ARBA00010876"/>
    </source>
</evidence>
<dbReference type="InterPro" id="IPR020103">
    <property type="entry name" value="PsdUridine_synth_cat_dom_sf"/>
</dbReference>
<organism evidence="6 7">
    <name type="scientific">Pediococcus parvulus</name>
    <dbReference type="NCBI Taxonomy" id="54062"/>
    <lineage>
        <taxon>Bacteria</taxon>
        <taxon>Bacillati</taxon>
        <taxon>Bacillota</taxon>
        <taxon>Bacilli</taxon>
        <taxon>Lactobacillales</taxon>
        <taxon>Lactobacillaceae</taxon>
        <taxon>Pediococcus</taxon>
    </lineage>
</organism>
<dbReference type="PROSITE" id="PS01129">
    <property type="entry name" value="PSI_RLU"/>
    <property type="match status" value="1"/>
</dbReference>
<comment type="catalytic activity">
    <reaction evidence="1 4">
        <text>a uridine in RNA = a pseudouridine in RNA</text>
        <dbReference type="Rhea" id="RHEA:48348"/>
        <dbReference type="Rhea" id="RHEA-COMP:12068"/>
        <dbReference type="Rhea" id="RHEA-COMP:12069"/>
        <dbReference type="ChEBI" id="CHEBI:65314"/>
        <dbReference type="ChEBI" id="CHEBI:65315"/>
    </reaction>
</comment>
<dbReference type="InterPro" id="IPR006224">
    <property type="entry name" value="PsdUridine_synth_RluA-like_CS"/>
</dbReference>
<sequence>MIINLQNTTEEPMKIRAFLKSKGFSHRLISSAKHEGTMRIEGHKVSTTDTLEAGEKLNLQLPKEKSDPEVPFSFEPLEIVFEDENWLVINKPAGLTSVPGPSNREDTVVNRVKGHLKNNGSKDLIPHVITRLDRDTSGVMLIAKNRLAVSVLAPQIENHKIEKKYWAFVSGTMAEKKGIIDKPIVRSEDGIHREVNPEGQQAKTRFQVLRQYGDYALVEAELLTGRTHQIRVHFASLGHPLLGDQLYDGPMEMGISRQALHATSLKFVDPLTEQKHEFKVAIPEDMENLKNV</sequence>
<proteinExistence type="inferred from homology"/>
<accession>A0AAP5TFB1</accession>
<evidence type="ECO:0000313" key="7">
    <source>
        <dbReference type="Proteomes" id="UP001275867"/>
    </source>
</evidence>
<protein>
    <recommendedName>
        <fullName evidence="4">Pseudouridine synthase</fullName>
        <ecNumber evidence="4">5.4.99.-</ecNumber>
    </recommendedName>
</protein>
<name>A0AAP5TFB1_9LACO</name>
<dbReference type="GO" id="GO:0009982">
    <property type="term" value="F:pseudouridine synthase activity"/>
    <property type="evidence" value="ECO:0007669"/>
    <property type="project" value="InterPro"/>
</dbReference>
<keyword evidence="4" id="KW-0413">Isomerase</keyword>
<dbReference type="NCBIfam" id="TIGR00005">
    <property type="entry name" value="rluA_subfam"/>
    <property type="match status" value="1"/>
</dbReference>
<evidence type="ECO:0000256" key="1">
    <source>
        <dbReference type="ARBA" id="ARBA00000073"/>
    </source>
</evidence>
<comment type="similarity">
    <text evidence="2 4">Belongs to the pseudouridine synthase RluA family.</text>
</comment>
<dbReference type="InterPro" id="IPR050188">
    <property type="entry name" value="RluA_PseudoU_synthase"/>
</dbReference>
<dbReference type="GO" id="GO:0140098">
    <property type="term" value="F:catalytic activity, acting on RNA"/>
    <property type="evidence" value="ECO:0007669"/>
    <property type="project" value="UniProtKB-ARBA"/>
</dbReference>
<dbReference type="RefSeq" id="WP_260267820.1">
    <property type="nucleotide sequence ID" value="NZ_CP168675.1"/>
</dbReference>
<evidence type="ECO:0000313" key="6">
    <source>
        <dbReference type="EMBL" id="MDV7695064.1"/>
    </source>
</evidence>
<comment type="caution">
    <text evidence="6">The sequence shown here is derived from an EMBL/GenBank/DDBJ whole genome shotgun (WGS) entry which is preliminary data.</text>
</comment>
<dbReference type="EC" id="5.4.99.-" evidence="4"/>
<evidence type="ECO:0000256" key="3">
    <source>
        <dbReference type="PIRSR" id="PIRSR606225-1"/>
    </source>
</evidence>
<comment type="function">
    <text evidence="4">Responsible for synthesis of pseudouridine from uracil.</text>
</comment>
<dbReference type="EMBL" id="WERX01000037">
    <property type="protein sequence ID" value="MDV7695064.1"/>
    <property type="molecule type" value="Genomic_DNA"/>
</dbReference>
<dbReference type="InterPro" id="IPR006145">
    <property type="entry name" value="PsdUridine_synth_RsuA/RluA"/>
</dbReference>
<dbReference type="GO" id="GO:0003723">
    <property type="term" value="F:RNA binding"/>
    <property type="evidence" value="ECO:0007669"/>
    <property type="project" value="InterPro"/>
</dbReference>
<reference evidence="6" key="1">
    <citation type="submission" date="2019-10" db="EMBL/GenBank/DDBJ databases">
        <title>Malate fermentation in French cider.</title>
        <authorList>
            <person name="Cousin F.J."/>
            <person name="Medina Fernandez S."/>
            <person name="Misery B."/>
            <person name="Laplace J.-M."/>
            <person name="Cretenet M."/>
        </authorList>
    </citation>
    <scope>NUCLEOTIDE SEQUENCE</scope>
    <source>
        <strain evidence="6">UCMA15901</strain>
    </source>
</reference>
<dbReference type="CDD" id="cd02869">
    <property type="entry name" value="PseudoU_synth_RluA_like"/>
    <property type="match status" value="1"/>
</dbReference>
<dbReference type="PANTHER" id="PTHR21600:SF35">
    <property type="entry name" value="PSEUDOURIDINE SYNTHASE"/>
    <property type="match status" value="1"/>
</dbReference>
<evidence type="ECO:0000256" key="4">
    <source>
        <dbReference type="RuleBase" id="RU362028"/>
    </source>
</evidence>
<dbReference type="Gene3D" id="3.30.2350.10">
    <property type="entry name" value="Pseudouridine synthase"/>
    <property type="match status" value="1"/>
</dbReference>
<dbReference type="SUPFAM" id="SSF55120">
    <property type="entry name" value="Pseudouridine synthase"/>
    <property type="match status" value="1"/>
</dbReference>